<dbReference type="Gene3D" id="1.10.10.1070">
    <property type="entry name" value="Zinc finger, BED domain-containing"/>
    <property type="match status" value="1"/>
</dbReference>
<evidence type="ECO:0000313" key="2">
    <source>
        <dbReference type="Proteomes" id="UP001174136"/>
    </source>
</evidence>
<reference evidence="1" key="1">
    <citation type="journal article" date="2023" name="Front. Mar. Sci.">
        <title>A new Merluccius polli reference genome to investigate the effects of global change in West African waters.</title>
        <authorList>
            <person name="Mateo J.L."/>
            <person name="Blanco-Fernandez C."/>
            <person name="Garcia-Vazquez E."/>
            <person name="Machado-Schiaffino G."/>
        </authorList>
    </citation>
    <scope>NUCLEOTIDE SEQUENCE</scope>
    <source>
        <strain evidence="1">C29</strain>
        <tissue evidence="1">Fin</tissue>
    </source>
</reference>
<comment type="caution">
    <text evidence="1">The sequence shown here is derived from an EMBL/GenBank/DDBJ whole genome shotgun (WGS) entry which is preliminary data.</text>
</comment>
<protein>
    <submittedName>
        <fullName evidence="1">Uncharacterized protein</fullName>
    </submittedName>
</protein>
<sequence length="62" mass="7113">MRQTTLTECKALSKFTSEKLTDTIARWIAKDCRPINIVEDTGLAEGNFRRMLQATVERHSDD</sequence>
<evidence type="ECO:0000313" key="1">
    <source>
        <dbReference type="EMBL" id="KAK0142298.1"/>
    </source>
</evidence>
<dbReference type="SUPFAM" id="SSF140996">
    <property type="entry name" value="Hermes dimerisation domain"/>
    <property type="match status" value="1"/>
</dbReference>
<dbReference type="AlphaFoldDB" id="A0AA47ML07"/>
<dbReference type="Proteomes" id="UP001174136">
    <property type="component" value="Unassembled WGS sequence"/>
</dbReference>
<dbReference type="EMBL" id="JAOPHQ010003700">
    <property type="protein sequence ID" value="KAK0142298.1"/>
    <property type="molecule type" value="Genomic_DNA"/>
</dbReference>
<gene>
    <name evidence="1" type="ORF">N1851_020032</name>
</gene>
<proteinExistence type="predicted"/>
<accession>A0AA47ML07</accession>
<organism evidence="1 2">
    <name type="scientific">Merluccius polli</name>
    <name type="common">Benguela hake</name>
    <name type="synonym">Merluccius cadenati</name>
    <dbReference type="NCBI Taxonomy" id="89951"/>
    <lineage>
        <taxon>Eukaryota</taxon>
        <taxon>Metazoa</taxon>
        <taxon>Chordata</taxon>
        <taxon>Craniata</taxon>
        <taxon>Vertebrata</taxon>
        <taxon>Euteleostomi</taxon>
        <taxon>Actinopterygii</taxon>
        <taxon>Neopterygii</taxon>
        <taxon>Teleostei</taxon>
        <taxon>Neoteleostei</taxon>
        <taxon>Acanthomorphata</taxon>
        <taxon>Zeiogadaria</taxon>
        <taxon>Gadariae</taxon>
        <taxon>Gadiformes</taxon>
        <taxon>Gadoidei</taxon>
        <taxon>Merlucciidae</taxon>
        <taxon>Merluccius</taxon>
    </lineage>
</organism>
<keyword evidence="2" id="KW-1185">Reference proteome</keyword>
<name>A0AA47ML07_MERPO</name>